<evidence type="ECO:0000313" key="2">
    <source>
        <dbReference type="EMBL" id="GEE01518.1"/>
    </source>
</evidence>
<evidence type="ECO:0000313" key="3">
    <source>
        <dbReference type="Proteomes" id="UP000444960"/>
    </source>
</evidence>
<reference evidence="3" key="1">
    <citation type="submission" date="2019-06" db="EMBL/GenBank/DDBJ databases">
        <title>Gordonia isolated from sludge of a wastewater treatment plant.</title>
        <authorList>
            <person name="Tamura T."/>
            <person name="Aoyama K."/>
            <person name="Kang Y."/>
            <person name="Saito S."/>
            <person name="Akiyama N."/>
            <person name="Yazawa K."/>
            <person name="Gonoi T."/>
            <person name="Mikami Y."/>
        </authorList>
    </citation>
    <scope>NUCLEOTIDE SEQUENCE [LARGE SCALE GENOMIC DNA]</scope>
    <source>
        <strain evidence="3">NBRC 107696</strain>
    </source>
</reference>
<evidence type="ECO:0000256" key="1">
    <source>
        <dbReference type="SAM" id="MobiDB-lite"/>
    </source>
</evidence>
<dbReference type="EMBL" id="BJOV01000003">
    <property type="protein sequence ID" value="GEE01518.1"/>
    <property type="molecule type" value="Genomic_DNA"/>
</dbReference>
<sequence>MQKLVKFSVDVAAWAGAAPSVPAISAAPPTRAATRLVVTLMKILRSVHRKMDSYIYDSDHKLSQAGDSDMARKHDLRPETRQKNVVDTLFPRRTYGRVEPC</sequence>
<gene>
    <name evidence="2" type="ORF">nbrc107696_19640</name>
</gene>
<keyword evidence="3" id="KW-1185">Reference proteome</keyword>
<protein>
    <submittedName>
        <fullName evidence="2">Uncharacterized protein</fullName>
    </submittedName>
</protein>
<proteinExistence type="predicted"/>
<name>A0A7I9V806_9ACTN</name>
<dbReference type="Proteomes" id="UP000444960">
    <property type="component" value="Unassembled WGS sequence"/>
</dbReference>
<feature type="compositionally biased region" description="Basic and acidic residues" evidence="1">
    <location>
        <begin position="69"/>
        <end position="83"/>
    </location>
</feature>
<dbReference type="AlphaFoldDB" id="A0A7I9V806"/>
<comment type="caution">
    <text evidence="2">The sequence shown here is derived from an EMBL/GenBank/DDBJ whole genome shotgun (WGS) entry which is preliminary data.</text>
</comment>
<feature type="region of interest" description="Disordered" evidence="1">
    <location>
        <begin position="64"/>
        <end position="83"/>
    </location>
</feature>
<organism evidence="2 3">
    <name type="scientific">Gordonia spumicola</name>
    <dbReference type="NCBI Taxonomy" id="589161"/>
    <lineage>
        <taxon>Bacteria</taxon>
        <taxon>Bacillati</taxon>
        <taxon>Actinomycetota</taxon>
        <taxon>Actinomycetes</taxon>
        <taxon>Mycobacteriales</taxon>
        <taxon>Gordoniaceae</taxon>
        <taxon>Gordonia</taxon>
    </lineage>
</organism>
<accession>A0A7I9V806</accession>